<dbReference type="InterPro" id="IPR043764">
    <property type="entry name" value="DUF5710"/>
</dbReference>
<feature type="domain" description="N-terminal" evidence="2">
    <location>
        <begin position="12"/>
        <end position="118"/>
    </location>
</feature>
<name>A0A081BF89_9HYPH</name>
<evidence type="ECO:0000259" key="3">
    <source>
        <dbReference type="Pfam" id="PF13362"/>
    </source>
</evidence>
<protein>
    <submittedName>
        <fullName evidence="6">DNA primase TraC</fullName>
    </submittedName>
</protein>
<dbReference type="AlphaFoldDB" id="A0A081BF89"/>
<dbReference type="STRING" id="1333998.M2A_3206"/>
<dbReference type="Pfam" id="PF13362">
    <property type="entry name" value="Toprim_3"/>
    <property type="match status" value="1"/>
</dbReference>
<dbReference type="InterPro" id="IPR041459">
    <property type="entry name" value="MPTase-PolyVal"/>
</dbReference>
<feature type="domain" description="DUF5710" evidence="5">
    <location>
        <begin position="339"/>
        <end position="382"/>
    </location>
</feature>
<dbReference type="EMBL" id="BBIO01000025">
    <property type="protein sequence ID" value="GAK46707.1"/>
    <property type="molecule type" value="Genomic_DNA"/>
</dbReference>
<feature type="domain" description="Polyvalent protein metallopeptidase" evidence="4">
    <location>
        <begin position="158"/>
        <end position="281"/>
    </location>
</feature>
<evidence type="ECO:0000259" key="5">
    <source>
        <dbReference type="Pfam" id="PF18974"/>
    </source>
</evidence>
<gene>
    <name evidence="6" type="ORF">M2A_3206</name>
</gene>
<evidence type="ECO:0000259" key="4">
    <source>
        <dbReference type="Pfam" id="PF18818"/>
    </source>
</evidence>
<evidence type="ECO:0000313" key="7">
    <source>
        <dbReference type="Proteomes" id="UP000028702"/>
    </source>
</evidence>
<keyword evidence="7" id="KW-1185">Reference proteome</keyword>
<accession>A0A081BF89</accession>
<reference evidence="6 7" key="1">
    <citation type="submission" date="2014-07" db="EMBL/GenBank/DDBJ databases">
        <title>Tepidicaulis marinum gen. nov., sp. nov., a novel marine bacterium denitrifying nitrate to nitrous oxide strictly under microaerobic conditions.</title>
        <authorList>
            <person name="Takeuchi M."/>
            <person name="Yamagishi T."/>
            <person name="Kamagata Y."/>
            <person name="Oshima K."/>
            <person name="Hattori M."/>
            <person name="Katayama T."/>
            <person name="Hanada S."/>
            <person name="Tamaki H."/>
            <person name="Marumo K."/>
            <person name="Maeda H."/>
            <person name="Nedachi M."/>
            <person name="Iwasaki W."/>
            <person name="Suwa Y."/>
            <person name="Sakata S."/>
        </authorList>
    </citation>
    <scope>NUCLEOTIDE SEQUENCE [LARGE SCALE GENOMIC DNA]</scope>
    <source>
        <strain evidence="6 7">MA2</strain>
    </source>
</reference>
<feature type="compositionally biased region" description="Basic and acidic residues" evidence="1">
    <location>
        <begin position="316"/>
        <end position="325"/>
    </location>
</feature>
<dbReference type="Pfam" id="PF18818">
    <property type="entry name" value="MPTase-PolyVal"/>
    <property type="match status" value="1"/>
</dbReference>
<dbReference type="eggNOG" id="COG4227">
    <property type="taxonomic scope" value="Bacteria"/>
</dbReference>
<feature type="region of interest" description="Disordered" evidence="1">
    <location>
        <begin position="309"/>
        <end position="339"/>
    </location>
</feature>
<feature type="domain" description="Toprim" evidence="3">
    <location>
        <begin position="583"/>
        <end position="685"/>
    </location>
</feature>
<sequence>MAEVQQKGPTWRETVIEELVRHIEEGTAPWQKPWDPNLIRDRAHNPASGTAYKGINSIWLDLQPYADPRWMTYRQAAAQDAQVRKGEKGTKIEFWKWEERRQKLNEAGRPLTDSEGNALYETVHLERPKVFYATVFNAEQIDGLEPYKAPERTFEPVEEAEKVLAGGGVPIHHDQTDRAFYAINKDAIHLPRQEAFGTAYEYYATALHELGHATGHKSRLNRAFGAFGSETYAREELRAEIASYLITTELGLGHFPERHAAYVRSWANTIKEDPAALFRAVRDAENIRSWVLEPEKRLSLELSHKKQAEQALAADESPRKQKEAQLDTPGGAEQEPPKRIYLAVPYEEKDAAKELGARWDRGRKSWYVRAGTDLETVAKWLPPENAPKREAPSVSPQEEFAEALEANGLKLKGAPQMDGKWHRVPVEGDRKGQLSGSYRGFLDGRPAGQIMNYKTGEKAVQWVATGSRLDPEELARVKADSQARRAGLEAEIAETQARTAKRAYAVYINAEEAPQNHPYLERKQVKGHGLKVDENGNLLVPMRDEKGFLWNLQVIREDGTKRFLKGGRKTGLMHVIGEGDGPLLIAEGYATAASLEKATGRQVAVAFDAGNLGPVAEALKTKEPERPLVIAADDDHGKERNAGLARAREAAEAVKAELIVPPLTEAEKAKGLTDFNDIARERGPEALKAHLALLVQNKAPEKQKAASPAKARSGEALGLGV</sequence>
<evidence type="ECO:0000313" key="6">
    <source>
        <dbReference type="EMBL" id="GAK46707.1"/>
    </source>
</evidence>
<dbReference type="InterPro" id="IPR013610">
    <property type="entry name" value="ArdC_N"/>
</dbReference>
<organism evidence="6 7">
    <name type="scientific">Tepidicaulis marinus</name>
    <dbReference type="NCBI Taxonomy" id="1333998"/>
    <lineage>
        <taxon>Bacteria</taxon>
        <taxon>Pseudomonadati</taxon>
        <taxon>Pseudomonadota</taxon>
        <taxon>Alphaproteobacteria</taxon>
        <taxon>Hyphomicrobiales</taxon>
        <taxon>Parvibaculaceae</taxon>
        <taxon>Tepidicaulis</taxon>
    </lineage>
</organism>
<dbReference type="InterPro" id="IPR034154">
    <property type="entry name" value="TOPRIM_DnaG/twinkle"/>
</dbReference>
<dbReference type="CDD" id="cd01029">
    <property type="entry name" value="TOPRIM_primases"/>
    <property type="match status" value="1"/>
</dbReference>
<proteinExistence type="predicted"/>
<dbReference type="InterPro" id="IPR006171">
    <property type="entry name" value="TOPRIM_dom"/>
</dbReference>
<comment type="caution">
    <text evidence="6">The sequence shown here is derived from an EMBL/GenBank/DDBJ whole genome shotgun (WGS) entry which is preliminary data.</text>
</comment>
<dbReference type="Proteomes" id="UP000028702">
    <property type="component" value="Unassembled WGS sequence"/>
</dbReference>
<evidence type="ECO:0000256" key="1">
    <source>
        <dbReference type="SAM" id="MobiDB-lite"/>
    </source>
</evidence>
<dbReference type="Pfam" id="PF08401">
    <property type="entry name" value="ArdcN"/>
    <property type="match status" value="1"/>
</dbReference>
<feature type="region of interest" description="Disordered" evidence="1">
    <location>
        <begin position="698"/>
        <end position="721"/>
    </location>
</feature>
<dbReference type="Pfam" id="PF18974">
    <property type="entry name" value="DUF5710"/>
    <property type="match status" value="1"/>
</dbReference>
<dbReference type="eggNOG" id="COG4643">
    <property type="taxonomic scope" value="Bacteria"/>
</dbReference>
<dbReference type="GO" id="GO:0003697">
    <property type="term" value="F:single-stranded DNA binding"/>
    <property type="evidence" value="ECO:0007669"/>
    <property type="project" value="InterPro"/>
</dbReference>
<evidence type="ECO:0000259" key="2">
    <source>
        <dbReference type="Pfam" id="PF08401"/>
    </source>
</evidence>
<dbReference type="RefSeq" id="WP_045449602.1">
    <property type="nucleotide sequence ID" value="NZ_BBIO01000025.1"/>
</dbReference>